<keyword evidence="2" id="KW-1185">Reference proteome</keyword>
<evidence type="ECO:0000313" key="2">
    <source>
        <dbReference type="Proteomes" id="UP000321750"/>
    </source>
</evidence>
<organism evidence="1 2">
    <name type="scientific">Methylobacterium gnaphalii</name>
    <dbReference type="NCBI Taxonomy" id="1010610"/>
    <lineage>
        <taxon>Bacteria</taxon>
        <taxon>Pseudomonadati</taxon>
        <taxon>Pseudomonadota</taxon>
        <taxon>Alphaproteobacteria</taxon>
        <taxon>Hyphomicrobiales</taxon>
        <taxon>Methylobacteriaceae</taxon>
        <taxon>Methylobacterium</taxon>
    </lineage>
</organism>
<dbReference type="Proteomes" id="UP000321750">
    <property type="component" value="Unassembled WGS sequence"/>
</dbReference>
<name>A0A512JIL7_9HYPH</name>
<dbReference type="Pfam" id="PF10076">
    <property type="entry name" value="Phage_Mu_Gp48"/>
    <property type="match status" value="1"/>
</dbReference>
<comment type="caution">
    <text evidence="1">The sequence shown here is derived from an EMBL/GenBank/DDBJ whole genome shotgun (WGS) entry which is preliminary data.</text>
</comment>
<proteinExistence type="predicted"/>
<sequence>MAEPDRHVRRDGDDYAEAFASLLPVGAAWPRDPGSDLMRLLRGQAEIWGSTVDARAADLLEREADPRSTLELLSEWERAFGLPEPCVDEELTIEERRLLLVEKITAEGGQSRAFFYAVAMRLGYVIRIVEYSPFMCGVSRIGDTRQTGTNGEQYRWEIGPPEIRFYWKIRVYGQRVSWFRTGSGQCGIDPMVRFSLATDLECLFRRYKPAQTEIVFDYENVTPRYEEYIFFRCGEDHCGTDRLMTIIEHGGDPLPAESVPLY</sequence>
<dbReference type="EMBL" id="BJZV01000007">
    <property type="protein sequence ID" value="GEP09800.1"/>
    <property type="molecule type" value="Genomic_DNA"/>
</dbReference>
<accession>A0A512JIL7</accession>
<dbReference type="InterPro" id="IPR018755">
    <property type="entry name" value="Phage_Mu_Gp48"/>
</dbReference>
<dbReference type="AlphaFoldDB" id="A0A512JIL7"/>
<reference evidence="1 2" key="1">
    <citation type="submission" date="2019-07" db="EMBL/GenBank/DDBJ databases">
        <title>Whole genome shotgun sequence of Methylobacterium gnaphalii NBRC 107716.</title>
        <authorList>
            <person name="Hosoyama A."/>
            <person name="Uohara A."/>
            <person name="Ohji S."/>
            <person name="Ichikawa N."/>
        </authorList>
    </citation>
    <scope>NUCLEOTIDE SEQUENCE [LARGE SCALE GENOMIC DNA]</scope>
    <source>
        <strain evidence="1 2">NBRC 107716</strain>
    </source>
</reference>
<protein>
    <submittedName>
        <fullName evidence="1">Tail protein</fullName>
    </submittedName>
</protein>
<dbReference type="OrthoDB" id="6592844at2"/>
<gene>
    <name evidence="1" type="ORF">MGN01_16450</name>
</gene>
<dbReference type="RefSeq" id="WP_147046103.1">
    <property type="nucleotide sequence ID" value="NZ_BJZV01000007.1"/>
</dbReference>
<evidence type="ECO:0000313" key="1">
    <source>
        <dbReference type="EMBL" id="GEP09800.1"/>
    </source>
</evidence>